<sequence>MDCGCEVKMLMSLAPLELRIAEATAKPSRLVGIGHTPPPPRVQDRQSPPSPESAEARGCQRCAGFFPHTTCRVSVCRLVGRRVGGGGRSPVCVSHWRVSRHVALRCFV</sequence>
<protein>
    <submittedName>
        <fullName evidence="1">Uncharacterized protein</fullName>
    </submittedName>
</protein>
<dbReference type="EMBL" id="OZ243562">
    <property type="protein sequence ID" value="CAN0501096.1"/>
    <property type="molecule type" value="Genomic_DNA"/>
</dbReference>
<organism evidence="1 2">
    <name type="scientific">Rangifer tarandus platyrhynchus</name>
    <name type="common">Svalbard reindeer</name>
    <dbReference type="NCBI Taxonomy" id="3082113"/>
    <lineage>
        <taxon>Eukaryota</taxon>
        <taxon>Metazoa</taxon>
        <taxon>Chordata</taxon>
        <taxon>Craniata</taxon>
        <taxon>Vertebrata</taxon>
        <taxon>Euteleostomi</taxon>
        <taxon>Mammalia</taxon>
        <taxon>Eutheria</taxon>
        <taxon>Laurasiatheria</taxon>
        <taxon>Artiodactyla</taxon>
        <taxon>Ruminantia</taxon>
        <taxon>Pecora</taxon>
        <taxon>Cervidae</taxon>
        <taxon>Odocoileinae</taxon>
        <taxon>Rangifer</taxon>
    </lineage>
</organism>
<dbReference type="Proteomes" id="UP001162501">
    <property type="component" value="Chromosome 34"/>
</dbReference>
<proteinExistence type="predicted"/>
<reference evidence="1" key="1">
    <citation type="submission" date="2025-03" db="EMBL/GenBank/DDBJ databases">
        <authorList>
            <consortium name="ELIXIR-Norway"/>
            <consortium name="Elixir Norway"/>
        </authorList>
    </citation>
    <scope>NUCLEOTIDE SEQUENCE</scope>
</reference>
<gene>
    <name evidence="1" type="ORF">MRATA1EN22A_LOCUS22305</name>
</gene>
<name>A0ACB1MK32_RANTA</name>
<accession>A0ACB1MK32</accession>
<evidence type="ECO:0000313" key="1">
    <source>
        <dbReference type="EMBL" id="CAN0501096.1"/>
    </source>
</evidence>
<evidence type="ECO:0000313" key="2">
    <source>
        <dbReference type="Proteomes" id="UP001162501"/>
    </source>
</evidence>